<reference evidence="1" key="1">
    <citation type="submission" date="2022-12" db="EMBL/GenBank/DDBJ databases">
        <authorList>
            <person name="Petersen C."/>
        </authorList>
    </citation>
    <scope>NUCLEOTIDE SEQUENCE</scope>
    <source>
        <strain evidence="1">IBT 17660</strain>
    </source>
</reference>
<evidence type="ECO:0000313" key="2">
    <source>
        <dbReference type="Proteomes" id="UP001147760"/>
    </source>
</evidence>
<dbReference type="OrthoDB" id="1862401at2759"/>
<accession>A0A9W9X925</accession>
<reference evidence="1" key="2">
    <citation type="journal article" date="2023" name="IMA Fungus">
        <title>Comparative genomic study of the Penicillium genus elucidates a diverse pangenome and 15 lateral gene transfer events.</title>
        <authorList>
            <person name="Petersen C."/>
            <person name="Sorensen T."/>
            <person name="Nielsen M.R."/>
            <person name="Sondergaard T.E."/>
            <person name="Sorensen J.L."/>
            <person name="Fitzpatrick D.A."/>
            <person name="Frisvad J.C."/>
            <person name="Nielsen K.L."/>
        </authorList>
    </citation>
    <scope>NUCLEOTIDE SEQUENCE</scope>
    <source>
        <strain evidence="1">IBT 17660</strain>
    </source>
</reference>
<dbReference type="Proteomes" id="UP001147760">
    <property type="component" value="Unassembled WGS sequence"/>
</dbReference>
<dbReference type="SUPFAM" id="SSF52777">
    <property type="entry name" value="CoA-dependent acyltransferases"/>
    <property type="match status" value="1"/>
</dbReference>
<dbReference type="AlphaFoldDB" id="A0A9W9X925"/>
<name>A0A9W9X925_9EURO</name>
<gene>
    <name evidence="1" type="ORF">N7530_000882</name>
</gene>
<dbReference type="InterPro" id="IPR023213">
    <property type="entry name" value="CAT-like_dom_sf"/>
</dbReference>
<proteinExistence type="predicted"/>
<protein>
    <submittedName>
        <fullName evidence="1">Uncharacterized protein</fullName>
    </submittedName>
</protein>
<evidence type="ECO:0000313" key="1">
    <source>
        <dbReference type="EMBL" id="KAJ5486582.1"/>
    </source>
</evidence>
<dbReference type="EMBL" id="JAPWDO010000001">
    <property type="protein sequence ID" value="KAJ5486582.1"/>
    <property type="molecule type" value="Genomic_DNA"/>
</dbReference>
<sequence>MFQPYNLTPLDQLSPPEHGTMSLTFNLIDKNRVEVIQRMEDAVSCVFSKFPFLSGMLVPSTQQDGKSNALQVRPSTAAELEECPIVVTQHHPEPTAITVNGKFNTSLMPFQVVSPPRNPSPVLRFKAHVIEDNVHLVLCFDHRVMDGSGIFALFYTFAAFCRDLNATGPFTTPQAQEETRQHIEQVASTATPRDLQWTDLFTPTSEDEVPTDYCRVPIGSSHVFDGQKINMLLDACNSALQSLPEKYRKDLPEMSLRPGLLVSALLGICSNRARLRAFPDEPYLSSDMFIVENLRKTLKLRLGYLGNTIGVTQVKCDGSANPPPEALQNIHVPEPLSPVGAEDIWRVCNVAQSLQEASGRLDKEYTKGMIAKISREKDWSSFRPAWGMNFLVSDIKSAKPYGHYGPLGDLELFDLHFDTQPGYCWIMPNLPSDSASPYPCWRLRWTLERAAMECLLSDPLFQWASTPSTASTRAKF</sequence>
<dbReference type="Gene3D" id="3.30.559.10">
    <property type="entry name" value="Chloramphenicol acetyltransferase-like domain"/>
    <property type="match status" value="2"/>
</dbReference>
<comment type="caution">
    <text evidence="1">The sequence shown here is derived from an EMBL/GenBank/DDBJ whole genome shotgun (WGS) entry which is preliminary data.</text>
</comment>
<organism evidence="1 2">
    <name type="scientific">Penicillium desertorum</name>
    <dbReference type="NCBI Taxonomy" id="1303715"/>
    <lineage>
        <taxon>Eukaryota</taxon>
        <taxon>Fungi</taxon>
        <taxon>Dikarya</taxon>
        <taxon>Ascomycota</taxon>
        <taxon>Pezizomycotina</taxon>
        <taxon>Eurotiomycetes</taxon>
        <taxon>Eurotiomycetidae</taxon>
        <taxon>Eurotiales</taxon>
        <taxon>Aspergillaceae</taxon>
        <taxon>Penicillium</taxon>
    </lineage>
</organism>
<keyword evidence="2" id="KW-1185">Reference proteome</keyword>